<feature type="compositionally biased region" description="Low complexity" evidence="1">
    <location>
        <begin position="58"/>
        <end position="71"/>
    </location>
</feature>
<name>A0ABR1WAZ2_9PEZI</name>
<dbReference type="Proteomes" id="UP001480595">
    <property type="component" value="Unassembled WGS sequence"/>
</dbReference>
<keyword evidence="3" id="KW-1185">Reference proteome</keyword>
<evidence type="ECO:0000313" key="2">
    <source>
        <dbReference type="EMBL" id="KAK8079354.1"/>
    </source>
</evidence>
<dbReference type="GeneID" id="92087633"/>
<evidence type="ECO:0000256" key="1">
    <source>
        <dbReference type="SAM" id="MobiDB-lite"/>
    </source>
</evidence>
<proteinExistence type="predicted"/>
<dbReference type="RefSeq" id="XP_066720425.1">
    <property type="nucleotide sequence ID" value="XM_066854570.1"/>
</dbReference>
<sequence>MTLNALSLFDLDVVLFENIILATYEEELRKADWPPQISHSCSRSWTIHADFARNLPTSTISPSLTSSSMTSSPPPPGRASARPDCGQVCRSIHEPDILALTGCNETAARSHSRPALSAGPCAKGNTTDRGVSWGRPAAVLERHRATTSPAGGDSMEQPGLLHPFESGSSRYPGDKRRGGVPCFLRVPR</sequence>
<organism evidence="2 3">
    <name type="scientific">Apiospora phragmitis</name>
    <dbReference type="NCBI Taxonomy" id="2905665"/>
    <lineage>
        <taxon>Eukaryota</taxon>
        <taxon>Fungi</taxon>
        <taxon>Dikarya</taxon>
        <taxon>Ascomycota</taxon>
        <taxon>Pezizomycotina</taxon>
        <taxon>Sordariomycetes</taxon>
        <taxon>Xylariomycetidae</taxon>
        <taxon>Amphisphaeriales</taxon>
        <taxon>Apiosporaceae</taxon>
        <taxon>Apiospora</taxon>
    </lineage>
</organism>
<feature type="region of interest" description="Disordered" evidence="1">
    <location>
        <begin position="145"/>
        <end position="180"/>
    </location>
</feature>
<evidence type="ECO:0000313" key="3">
    <source>
        <dbReference type="Proteomes" id="UP001480595"/>
    </source>
</evidence>
<feature type="region of interest" description="Disordered" evidence="1">
    <location>
        <begin position="58"/>
        <end position="84"/>
    </location>
</feature>
<gene>
    <name evidence="2" type="ORF">PG994_003161</name>
</gene>
<comment type="caution">
    <text evidence="2">The sequence shown here is derived from an EMBL/GenBank/DDBJ whole genome shotgun (WGS) entry which is preliminary data.</text>
</comment>
<protein>
    <submittedName>
        <fullName evidence="2">Uncharacterized protein</fullName>
    </submittedName>
</protein>
<dbReference type="EMBL" id="JAQQWL010000003">
    <property type="protein sequence ID" value="KAK8079354.1"/>
    <property type="molecule type" value="Genomic_DNA"/>
</dbReference>
<accession>A0ABR1WAZ2</accession>
<reference evidence="2 3" key="1">
    <citation type="submission" date="2023-01" db="EMBL/GenBank/DDBJ databases">
        <title>Analysis of 21 Apiospora genomes using comparative genomics revels a genus with tremendous synthesis potential of carbohydrate active enzymes and secondary metabolites.</title>
        <authorList>
            <person name="Sorensen T."/>
        </authorList>
    </citation>
    <scope>NUCLEOTIDE SEQUENCE [LARGE SCALE GENOMIC DNA]</scope>
    <source>
        <strain evidence="2 3">CBS 135458</strain>
    </source>
</reference>